<name>A0A382SBB5_9ZZZZ</name>
<organism evidence="1">
    <name type="scientific">marine metagenome</name>
    <dbReference type="NCBI Taxonomy" id="408172"/>
    <lineage>
        <taxon>unclassified sequences</taxon>
        <taxon>metagenomes</taxon>
        <taxon>ecological metagenomes</taxon>
    </lineage>
</organism>
<sequence length="75" mass="8450">MDESPIFAPLKRLGNRVVFPYTPTITTSTSANYQPNQLTHTNYQYQAYNSSTPGPIQLSAQFISQSVEEARYTFA</sequence>
<feature type="non-terminal residue" evidence="1">
    <location>
        <position position="75"/>
    </location>
</feature>
<dbReference type="AlphaFoldDB" id="A0A382SBB5"/>
<accession>A0A382SBB5</accession>
<gene>
    <name evidence="1" type="ORF">METZ01_LOCUS360020</name>
</gene>
<protein>
    <submittedName>
        <fullName evidence="1">Uncharacterized protein</fullName>
    </submittedName>
</protein>
<reference evidence="1" key="1">
    <citation type="submission" date="2018-05" db="EMBL/GenBank/DDBJ databases">
        <authorList>
            <person name="Lanie J.A."/>
            <person name="Ng W.-L."/>
            <person name="Kazmierczak K.M."/>
            <person name="Andrzejewski T.M."/>
            <person name="Davidsen T.M."/>
            <person name="Wayne K.J."/>
            <person name="Tettelin H."/>
            <person name="Glass J.I."/>
            <person name="Rusch D."/>
            <person name="Podicherti R."/>
            <person name="Tsui H.-C.T."/>
            <person name="Winkler M.E."/>
        </authorList>
    </citation>
    <scope>NUCLEOTIDE SEQUENCE</scope>
</reference>
<dbReference type="EMBL" id="UINC01127798">
    <property type="protein sequence ID" value="SVD07166.1"/>
    <property type="molecule type" value="Genomic_DNA"/>
</dbReference>
<evidence type="ECO:0000313" key="1">
    <source>
        <dbReference type="EMBL" id="SVD07166.1"/>
    </source>
</evidence>
<proteinExistence type="predicted"/>